<protein>
    <submittedName>
        <fullName evidence="1">Uncharacterized protein</fullName>
    </submittedName>
</protein>
<comment type="caution">
    <text evidence="1">The sequence shown here is derived from an EMBL/GenBank/DDBJ whole genome shotgun (WGS) entry which is preliminary data.</text>
</comment>
<keyword evidence="2" id="KW-1185">Reference proteome</keyword>
<proteinExistence type="predicted"/>
<name>A0AAV5IA32_9ROSI</name>
<dbReference type="Proteomes" id="UP001054252">
    <property type="component" value="Unassembled WGS sequence"/>
</dbReference>
<organism evidence="1 2">
    <name type="scientific">Rubroshorea leprosula</name>
    <dbReference type="NCBI Taxonomy" id="152421"/>
    <lineage>
        <taxon>Eukaryota</taxon>
        <taxon>Viridiplantae</taxon>
        <taxon>Streptophyta</taxon>
        <taxon>Embryophyta</taxon>
        <taxon>Tracheophyta</taxon>
        <taxon>Spermatophyta</taxon>
        <taxon>Magnoliopsida</taxon>
        <taxon>eudicotyledons</taxon>
        <taxon>Gunneridae</taxon>
        <taxon>Pentapetalae</taxon>
        <taxon>rosids</taxon>
        <taxon>malvids</taxon>
        <taxon>Malvales</taxon>
        <taxon>Dipterocarpaceae</taxon>
        <taxon>Rubroshorea</taxon>
    </lineage>
</organism>
<evidence type="ECO:0000313" key="2">
    <source>
        <dbReference type="Proteomes" id="UP001054252"/>
    </source>
</evidence>
<accession>A0AAV5IA32</accession>
<sequence>MLRRRRRLPLRSTIEARPSTQPRCLGSEDVIHIRTRREREITVLPQISQHTAGDGAGMARQWRSLSSLLPQQRRQLQRIPEDVEVEVGGPQLPDQWSD</sequence>
<reference evidence="1 2" key="1">
    <citation type="journal article" date="2021" name="Commun. Biol.">
        <title>The genome of Shorea leprosula (Dipterocarpaceae) highlights the ecological relevance of drought in aseasonal tropical rainforests.</title>
        <authorList>
            <person name="Ng K.K.S."/>
            <person name="Kobayashi M.J."/>
            <person name="Fawcett J.A."/>
            <person name="Hatakeyama M."/>
            <person name="Paape T."/>
            <person name="Ng C.H."/>
            <person name="Ang C.C."/>
            <person name="Tnah L.H."/>
            <person name="Lee C.T."/>
            <person name="Nishiyama T."/>
            <person name="Sese J."/>
            <person name="O'Brien M.J."/>
            <person name="Copetti D."/>
            <person name="Mohd Noor M.I."/>
            <person name="Ong R.C."/>
            <person name="Putra M."/>
            <person name="Sireger I.Z."/>
            <person name="Indrioko S."/>
            <person name="Kosugi Y."/>
            <person name="Izuno A."/>
            <person name="Isagi Y."/>
            <person name="Lee S.L."/>
            <person name="Shimizu K.K."/>
        </authorList>
    </citation>
    <scope>NUCLEOTIDE SEQUENCE [LARGE SCALE GENOMIC DNA]</scope>
    <source>
        <strain evidence="1">214</strain>
    </source>
</reference>
<evidence type="ECO:0000313" key="1">
    <source>
        <dbReference type="EMBL" id="GKU95985.1"/>
    </source>
</evidence>
<dbReference type="AlphaFoldDB" id="A0AAV5IA32"/>
<gene>
    <name evidence="1" type="ORF">SLEP1_g9271</name>
</gene>
<dbReference type="EMBL" id="BPVZ01000009">
    <property type="protein sequence ID" value="GKU95985.1"/>
    <property type="molecule type" value="Genomic_DNA"/>
</dbReference>